<protein>
    <recommendedName>
        <fullName evidence="6">SEC7 domain-containing protein</fullName>
    </recommendedName>
</protein>
<dbReference type="SMART" id="SM00222">
    <property type="entry name" value="Sec7"/>
    <property type="match status" value="1"/>
</dbReference>
<feature type="region of interest" description="Disordered" evidence="5">
    <location>
        <begin position="756"/>
        <end position="796"/>
    </location>
</feature>
<evidence type="ECO:0000256" key="2">
    <source>
        <dbReference type="ARBA" id="ARBA00022475"/>
    </source>
</evidence>
<dbReference type="Pfam" id="PF01369">
    <property type="entry name" value="Sec7"/>
    <property type="match status" value="1"/>
</dbReference>
<keyword evidence="3" id="KW-0472">Membrane</keyword>
<dbReference type="GO" id="GO:0032587">
    <property type="term" value="C:ruffle membrane"/>
    <property type="evidence" value="ECO:0007669"/>
    <property type="project" value="UniProtKB-SubCell"/>
</dbReference>
<feature type="region of interest" description="Disordered" evidence="5">
    <location>
        <begin position="122"/>
        <end position="183"/>
    </location>
</feature>
<feature type="region of interest" description="Disordered" evidence="5">
    <location>
        <begin position="1559"/>
        <end position="1595"/>
    </location>
</feature>
<feature type="region of interest" description="Disordered" evidence="5">
    <location>
        <begin position="450"/>
        <end position="571"/>
    </location>
</feature>
<name>A0AAV9S7V2_9TELE</name>
<dbReference type="EMBL" id="JAHHUM010000734">
    <property type="protein sequence ID" value="KAK5617360.1"/>
    <property type="molecule type" value="Genomic_DNA"/>
</dbReference>
<feature type="domain" description="SEC7" evidence="6">
    <location>
        <begin position="1332"/>
        <end position="1548"/>
    </location>
</feature>
<evidence type="ECO:0000259" key="6">
    <source>
        <dbReference type="PROSITE" id="PS50190"/>
    </source>
</evidence>
<feature type="compositionally biased region" description="Acidic residues" evidence="5">
    <location>
        <begin position="1148"/>
        <end position="1163"/>
    </location>
</feature>
<feature type="region of interest" description="Disordered" evidence="5">
    <location>
        <begin position="597"/>
        <end position="627"/>
    </location>
</feature>
<feature type="compositionally biased region" description="Polar residues" evidence="5">
    <location>
        <begin position="852"/>
        <end position="861"/>
    </location>
</feature>
<feature type="region of interest" description="Disordered" evidence="5">
    <location>
        <begin position="820"/>
        <end position="870"/>
    </location>
</feature>
<feature type="region of interest" description="Disordered" evidence="5">
    <location>
        <begin position="1315"/>
        <end position="1337"/>
    </location>
</feature>
<feature type="compositionally biased region" description="Basic and acidic residues" evidence="5">
    <location>
        <begin position="309"/>
        <end position="321"/>
    </location>
</feature>
<feature type="compositionally biased region" description="Low complexity" evidence="5">
    <location>
        <begin position="824"/>
        <end position="844"/>
    </location>
</feature>
<feature type="compositionally biased region" description="Low complexity" evidence="5">
    <location>
        <begin position="1012"/>
        <end position="1022"/>
    </location>
</feature>
<dbReference type="PANTHER" id="PTHR10663:SF334">
    <property type="entry name" value="PH AND SEC7 DOMAIN-CONTAINING PROTEIN 1"/>
    <property type="match status" value="1"/>
</dbReference>
<keyword evidence="8" id="KW-1185">Reference proteome</keyword>
<feature type="compositionally biased region" description="Polar residues" evidence="5">
    <location>
        <begin position="775"/>
        <end position="789"/>
    </location>
</feature>
<evidence type="ECO:0000256" key="4">
    <source>
        <dbReference type="ARBA" id="ARBA00023273"/>
    </source>
</evidence>
<feature type="compositionally biased region" description="Polar residues" evidence="5">
    <location>
        <begin position="520"/>
        <end position="546"/>
    </location>
</feature>
<feature type="region of interest" description="Disordered" evidence="5">
    <location>
        <begin position="1"/>
        <end position="78"/>
    </location>
</feature>
<feature type="compositionally biased region" description="Polar residues" evidence="5">
    <location>
        <begin position="41"/>
        <end position="65"/>
    </location>
</feature>
<accession>A0AAV9S7V2</accession>
<proteinExistence type="predicted"/>
<comment type="caution">
    <text evidence="7">The sequence shown here is derived from an EMBL/GenBank/DDBJ whole genome shotgun (WGS) entry which is preliminary data.</text>
</comment>
<feature type="region of interest" description="Disordered" evidence="5">
    <location>
        <begin position="1127"/>
        <end position="1179"/>
    </location>
</feature>
<gene>
    <name evidence="7" type="ORF">CRENBAI_007247</name>
</gene>
<feature type="region of interest" description="Disordered" evidence="5">
    <location>
        <begin position="639"/>
        <end position="725"/>
    </location>
</feature>
<evidence type="ECO:0000313" key="7">
    <source>
        <dbReference type="EMBL" id="KAK5617360.1"/>
    </source>
</evidence>
<feature type="region of interest" description="Disordered" evidence="5">
    <location>
        <begin position="367"/>
        <end position="400"/>
    </location>
</feature>
<dbReference type="GO" id="GO:0032012">
    <property type="term" value="P:regulation of ARF protein signal transduction"/>
    <property type="evidence" value="ECO:0007669"/>
    <property type="project" value="InterPro"/>
</dbReference>
<reference evidence="7 8" key="1">
    <citation type="submission" date="2021-06" db="EMBL/GenBank/DDBJ databases">
        <authorList>
            <person name="Palmer J.M."/>
        </authorList>
    </citation>
    <scope>NUCLEOTIDE SEQUENCE [LARGE SCALE GENOMIC DNA]</scope>
    <source>
        <strain evidence="7 8">MEX-2019</strain>
        <tissue evidence="7">Muscle</tissue>
    </source>
</reference>
<feature type="compositionally biased region" description="Polar residues" evidence="5">
    <location>
        <begin position="167"/>
        <end position="183"/>
    </location>
</feature>
<evidence type="ECO:0000256" key="3">
    <source>
        <dbReference type="ARBA" id="ARBA00023136"/>
    </source>
</evidence>
<feature type="region of interest" description="Disordered" evidence="5">
    <location>
        <begin position="1199"/>
        <end position="1224"/>
    </location>
</feature>
<feature type="compositionally biased region" description="Basic and acidic residues" evidence="5">
    <location>
        <begin position="1570"/>
        <end position="1587"/>
    </location>
</feature>
<dbReference type="CDD" id="cd00171">
    <property type="entry name" value="Sec7"/>
    <property type="match status" value="1"/>
</dbReference>
<dbReference type="PANTHER" id="PTHR10663">
    <property type="entry name" value="GUANYL-NUCLEOTIDE EXCHANGE FACTOR"/>
    <property type="match status" value="1"/>
</dbReference>
<evidence type="ECO:0000256" key="1">
    <source>
        <dbReference type="ARBA" id="ARBA00004632"/>
    </source>
</evidence>
<dbReference type="Proteomes" id="UP001311232">
    <property type="component" value="Unassembled WGS sequence"/>
</dbReference>
<dbReference type="GO" id="GO:0005085">
    <property type="term" value="F:guanyl-nucleotide exchange factor activity"/>
    <property type="evidence" value="ECO:0007669"/>
    <property type="project" value="InterPro"/>
</dbReference>
<evidence type="ECO:0000256" key="5">
    <source>
        <dbReference type="SAM" id="MobiDB-lite"/>
    </source>
</evidence>
<dbReference type="FunFam" id="1.10.1000.11:FF:000004">
    <property type="entry name" value="PH and SEC7 domain-containing protein 2"/>
    <property type="match status" value="1"/>
</dbReference>
<feature type="region of interest" description="Disordered" evidence="5">
    <location>
        <begin position="305"/>
        <end position="340"/>
    </location>
</feature>
<dbReference type="SUPFAM" id="SSF48425">
    <property type="entry name" value="Sec7 domain"/>
    <property type="match status" value="1"/>
</dbReference>
<feature type="compositionally biased region" description="Polar residues" evidence="5">
    <location>
        <begin position="1030"/>
        <end position="1043"/>
    </location>
</feature>
<feature type="region of interest" description="Disordered" evidence="5">
    <location>
        <begin position="1004"/>
        <end position="1043"/>
    </location>
</feature>
<keyword evidence="4" id="KW-0966">Cell projection</keyword>
<dbReference type="InterPro" id="IPR023394">
    <property type="entry name" value="Sec7_C_sf"/>
</dbReference>
<dbReference type="PROSITE" id="PS50190">
    <property type="entry name" value="SEC7"/>
    <property type="match status" value="1"/>
</dbReference>
<feature type="compositionally biased region" description="Low complexity" evidence="5">
    <location>
        <begin position="153"/>
        <end position="166"/>
    </location>
</feature>
<feature type="compositionally biased region" description="Basic and acidic residues" evidence="5">
    <location>
        <begin position="640"/>
        <end position="652"/>
    </location>
</feature>
<keyword evidence="2" id="KW-1003">Cell membrane</keyword>
<feature type="compositionally biased region" description="Basic and acidic residues" evidence="5">
    <location>
        <begin position="367"/>
        <end position="378"/>
    </location>
</feature>
<feature type="compositionally biased region" description="Low complexity" evidence="5">
    <location>
        <begin position="703"/>
        <end position="712"/>
    </location>
</feature>
<feature type="compositionally biased region" description="Low complexity" evidence="5">
    <location>
        <begin position="122"/>
        <end position="140"/>
    </location>
</feature>
<comment type="subcellular location">
    <subcellularLocation>
        <location evidence="1">Cell projection</location>
        <location evidence="1">Ruffle membrane</location>
    </subcellularLocation>
</comment>
<dbReference type="Gene3D" id="1.10.1000.11">
    <property type="entry name" value="Arf Nucleotide-binding Site Opener,domain 2"/>
    <property type="match status" value="1"/>
</dbReference>
<organism evidence="7 8">
    <name type="scientific">Crenichthys baileyi</name>
    <name type="common">White River springfish</name>
    <dbReference type="NCBI Taxonomy" id="28760"/>
    <lineage>
        <taxon>Eukaryota</taxon>
        <taxon>Metazoa</taxon>
        <taxon>Chordata</taxon>
        <taxon>Craniata</taxon>
        <taxon>Vertebrata</taxon>
        <taxon>Euteleostomi</taxon>
        <taxon>Actinopterygii</taxon>
        <taxon>Neopterygii</taxon>
        <taxon>Teleostei</taxon>
        <taxon>Neoteleostei</taxon>
        <taxon>Acanthomorphata</taxon>
        <taxon>Ovalentaria</taxon>
        <taxon>Atherinomorphae</taxon>
        <taxon>Cyprinodontiformes</taxon>
        <taxon>Goodeidae</taxon>
        <taxon>Crenichthys</taxon>
    </lineage>
</organism>
<feature type="compositionally biased region" description="Basic and acidic residues" evidence="5">
    <location>
        <begin position="1320"/>
        <end position="1337"/>
    </location>
</feature>
<feature type="compositionally biased region" description="Polar residues" evidence="5">
    <location>
        <begin position="450"/>
        <end position="467"/>
    </location>
</feature>
<dbReference type="InterPro" id="IPR035999">
    <property type="entry name" value="Sec7_dom_sf"/>
</dbReference>
<dbReference type="InterPro" id="IPR000904">
    <property type="entry name" value="Sec7_dom"/>
</dbReference>
<sequence length="1616" mass="178133">MKSWISSAPDPQRPPSAKDQLAAHRTAEGFRTFELMEDGSGAQTNNHQKAQRSTGSMEVQQSSVHLTKKKDQVNKEAAMPQPGKVLHLYVEVRSVSEEEEKFLGRGDDGTNQLMLQCPDIVSNSQRSSSKSSPNWSPDLSPVIPRRSAYGNQSLPSLKSSSRHSVSFQLQNPHSSLSPGQFQHQDALNDSFDHLLEVLAPNKSSTSHDGSLGCPHPPDMDPYYEQVATSQSSSSSCWLTVPSTYNSNPRSCEDPDMVADNGQMSLVSFGYIDKGSVNSMAGQGNAIYQHDPDSYLRRMEKQQLPACLQKRSDPVRCSDKTSPDNTLHSHPHQSRSDTSWSMPYLSKAAMDAVARDATNRALEEFGSPELRRRFGDHTSENYSPSLPRHSQAPRCRSWGGSPVLPRSILTLPSRTDLLEMDRRFCHGSVNGLPRSPASDHLCGQTGDSFYSVAPSSTSRPHSPAQSPQRPWVHEEGHRLSNKFHPPLPAGRPTDIQHEIPRSSNPSRTEHQAGYSHHGVNNRCNNKVTNSSHLGSEPVSLSSNDYPNSRSPHHPSRCSSRASDAYSPISDRRSISPFSITDLDYKTLGESNRISAASADRRYKWTPSPTPSEAESVRSESPQYTGTLPKESLLWQLPPEPTKIENQNHNRKTETLAPQTKPGCISPVMFKRGPSTPASPALPSKLDRVSASGSPVLDPQLRRTSSSSKDMSSSQPAHYTGRHKSPVMEQRQYDHLFDGSPTARRNASSQNAECSLVSWTSKQQKHSGPVVDRAETIHQSSSRVHTQSNDQGCRKDARGVQKQLAQECQLLVLGMSKTQKEAWDHSGATGTSSSSSSGVTGSLGDSLQLDRLSPDTSSQSSHGTADGGSGIQVGWAGRAARLRSSRSLSTPYRTGWVPMDPQAAGVLAGSSASSLQSLLSFITFSLHDLENLILLVPWPISEQQSHSDPIRPAQDQCFTIMVGTFQGPGRRVVTVVLSDRGSPSTPSSRSQKIARAKWEFLFGGQTDHRSKDVSSTTPPTSSSPSPTPPSSLHLQPSNQRRGWDHQNQNLSHHEVQQVEVEVVPPHLRGPVPKTGIIRRSIKYSETDLDAVPLRCYRETDLDEVMRAEAEAAEEADSAFTRNHRVLGKSCFSPEDISPRSSTGGQREENGQEEEDEEEEDEEEEGVVSWASVRMQGDRQRQRAAKEEEEVFSLLLKGTLEPSSDAQGGLKSPISVGSPRRPSESNLDSFSRHFESIMESHRAKGTSYSSLDSVDLLTSGSTSVFTFDLPTLTPEIQSQICESAKQILELSFAPLARMDSSACSETSRSEMALSISAAGLRGGSKDDSGPPVRSRSEKESWRRSIVKEGFRKATSVPVLHSRERPVNQPTELLHPQADVAKHMPLGGSDEVLTNGLKPDLQAAKRLAKRLYNLDGFRKSDVARHLSKNNDFSQMVVHEYLGYFNFSGMNIDQALRTFLTQFALMGETQERERVLAHFSRRYRQCNPESLSTEETVHTLTCAVMLLNTDLHGNNVGKRMSCSQFISNLEGLNDGKDFPKDLLKTLYTSIKNEKLQWTIDEEELRKSMSEPGRVPQKDPRAPHPMRRGREMAPGKTPWFGGGQQAIWGLYKGRLSGPEGPR</sequence>
<evidence type="ECO:0000313" key="8">
    <source>
        <dbReference type="Proteomes" id="UP001311232"/>
    </source>
</evidence>